<dbReference type="PANTHER" id="PTHR22938">
    <property type="entry name" value="ZINC FINGER PROTEIN 598"/>
    <property type="match status" value="1"/>
</dbReference>
<dbReference type="Pfam" id="PF23230">
    <property type="entry name" value="zf-C2H2_13"/>
    <property type="match status" value="1"/>
</dbReference>
<dbReference type="InterPro" id="IPR044288">
    <property type="entry name" value="ZNF598/HEL2"/>
</dbReference>
<evidence type="ECO:0000256" key="1">
    <source>
        <dbReference type="PROSITE-ProRule" id="PRU00175"/>
    </source>
</evidence>
<dbReference type="SMART" id="SM00355">
    <property type="entry name" value="ZnF_C2H2"/>
    <property type="match status" value="4"/>
</dbReference>
<dbReference type="PROSITE" id="PS50089">
    <property type="entry name" value="ZF_RING_2"/>
    <property type="match status" value="1"/>
</dbReference>
<keyword evidence="1" id="KW-0863">Zinc-finger</keyword>
<feature type="compositionally biased region" description="Polar residues" evidence="2">
    <location>
        <begin position="528"/>
        <end position="541"/>
    </location>
</feature>
<dbReference type="InterPro" id="IPR013087">
    <property type="entry name" value="Znf_C2H2_type"/>
</dbReference>
<keyword evidence="1" id="KW-0862">Zinc</keyword>
<feature type="compositionally biased region" description="Basic residues" evidence="2">
    <location>
        <begin position="1"/>
        <end position="11"/>
    </location>
</feature>
<feature type="region of interest" description="Disordered" evidence="2">
    <location>
        <begin position="450"/>
        <end position="604"/>
    </location>
</feature>
<feature type="compositionally biased region" description="Polar residues" evidence="2">
    <location>
        <begin position="582"/>
        <end position="597"/>
    </location>
</feature>
<dbReference type="Proteomes" id="UP000001640">
    <property type="component" value="Chromosome 7"/>
</dbReference>
<dbReference type="OMA" id="QHERTEE"/>
<evidence type="ECO:0000256" key="2">
    <source>
        <dbReference type="SAM" id="MobiDB-lite"/>
    </source>
</evidence>
<organism evidence="4 5">
    <name type="scientific">Naumovozyma castellii</name>
    <name type="common">Yeast</name>
    <name type="synonym">Saccharomyces castellii</name>
    <dbReference type="NCBI Taxonomy" id="27288"/>
    <lineage>
        <taxon>Eukaryota</taxon>
        <taxon>Fungi</taxon>
        <taxon>Dikarya</taxon>
        <taxon>Ascomycota</taxon>
        <taxon>Saccharomycotina</taxon>
        <taxon>Saccharomycetes</taxon>
        <taxon>Saccharomycetales</taxon>
        <taxon>Saccharomycetaceae</taxon>
        <taxon>Naumovozyma</taxon>
    </lineage>
</organism>
<dbReference type="InterPro" id="IPR056437">
    <property type="entry name" value="Znf-C2H2_ZNF598/HEL2"/>
</dbReference>
<dbReference type="HOGENOM" id="CLU_008515_2_0_1"/>
<feature type="compositionally biased region" description="Low complexity" evidence="2">
    <location>
        <begin position="476"/>
        <end position="492"/>
    </location>
</feature>
<dbReference type="OrthoDB" id="3838338at2759"/>
<feature type="compositionally biased region" description="Polar residues" evidence="2">
    <location>
        <begin position="497"/>
        <end position="508"/>
    </location>
</feature>
<dbReference type="Pfam" id="PF23202">
    <property type="entry name" value="PAH_ZNF598"/>
    <property type="match status" value="1"/>
</dbReference>
<keyword evidence="5" id="KW-1185">Reference proteome</keyword>
<dbReference type="GeneID" id="96904627"/>
<dbReference type="InParanoid" id="G0VHS7"/>
<dbReference type="RefSeq" id="XP_003677314.1">
    <property type="nucleotide sequence ID" value="XM_003677266.1"/>
</dbReference>
<dbReference type="STRING" id="1064592.G0VHS7"/>
<reference evidence="4 5" key="1">
    <citation type="journal article" date="2011" name="Proc. Natl. Acad. Sci. U.S.A.">
        <title>Evolutionary erosion of yeast sex chromosomes by mating-type switching accidents.</title>
        <authorList>
            <person name="Gordon J.L."/>
            <person name="Armisen D."/>
            <person name="Proux-Wera E."/>
            <person name="Oheigeartaigh S.S."/>
            <person name="Byrne K.P."/>
            <person name="Wolfe K.H."/>
        </authorList>
    </citation>
    <scope>NUCLEOTIDE SEQUENCE [LARGE SCALE GENOMIC DNA]</scope>
    <source>
        <strain evidence="5">ATCC 76901 / BCRC 22586 / CBS 4309 / NBRC 1992 / NRRL Y-12630</strain>
    </source>
</reference>
<feature type="domain" description="RING-type" evidence="3">
    <location>
        <begin position="44"/>
        <end position="84"/>
    </location>
</feature>
<dbReference type="PANTHER" id="PTHR22938:SF0">
    <property type="entry name" value="E3 UBIQUITIN-PROTEIN LIGASE ZNF598"/>
    <property type="match status" value="1"/>
</dbReference>
<feature type="region of interest" description="Disordered" evidence="2">
    <location>
        <begin position="1"/>
        <end position="34"/>
    </location>
</feature>
<feature type="compositionally biased region" description="Low complexity" evidence="2">
    <location>
        <begin position="453"/>
        <end position="468"/>
    </location>
</feature>
<dbReference type="Pfam" id="PF25447">
    <property type="entry name" value="RING_ZNF598"/>
    <property type="match status" value="1"/>
</dbReference>
<evidence type="ECO:0000313" key="5">
    <source>
        <dbReference type="Proteomes" id="UP000001640"/>
    </source>
</evidence>
<feature type="compositionally biased region" description="Polar residues" evidence="2">
    <location>
        <begin position="12"/>
        <end position="22"/>
    </location>
</feature>
<reference key="2">
    <citation type="submission" date="2011-08" db="EMBL/GenBank/DDBJ databases">
        <title>Genome sequence of Naumovozyma castellii.</title>
        <authorList>
            <person name="Gordon J.L."/>
            <person name="Armisen D."/>
            <person name="Proux-Wera E."/>
            <person name="OhEigeartaigh S.S."/>
            <person name="Byrne K.P."/>
            <person name="Wolfe K.H."/>
        </authorList>
    </citation>
    <scope>NUCLEOTIDE SEQUENCE</scope>
    <source>
        <strain>Type strain:CBS 4309</strain>
    </source>
</reference>
<feature type="compositionally biased region" description="Low complexity" evidence="2">
    <location>
        <begin position="340"/>
        <end position="360"/>
    </location>
</feature>
<dbReference type="InterPro" id="IPR057634">
    <property type="entry name" value="PAH_ZNF598/HEL2"/>
</dbReference>
<proteinExistence type="predicted"/>
<dbReference type="AlphaFoldDB" id="G0VHS7"/>
<keyword evidence="1" id="KW-0479">Metal-binding</keyword>
<dbReference type="SUPFAM" id="SSF57850">
    <property type="entry name" value="RING/U-box"/>
    <property type="match status" value="1"/>
</dbReference>
<dbReference type="InterPro" id="IPR013083">
    <property type="entry name" value="Znf_RING/FYVE/PHD"/>
</dbReference>
<sequence length="612" mass="70131">MSTIKPRRNFRRTQGGSNTTTTDNKKKQHSHRHEEINDDDENVCVICANPIKFAAWSPCNHKTCHKCSFRQLALFDKKSCLICRTDFDNNSMIFTEKLNSQAYEDFNSNMWQTDLINTKYGIKFTSDDVAKETLNLSKFICSVCIIEDKENVMNATDYKSFKKLNEHLKLEHNNKTICMICADHHFSFPSELKIYTTNQLKNHNNKGSETDGFKGHPMCKFCSNKRFYSQDELMSHMREKHERCHICDKIDHNNPQFFKNYDQLFHHFKNSHYICTFQTCLDDKFIVFKDDMELQAHILQEHGDLIRGKPKFFQSELSTFISTPSRVITDDNAFTSQHSFSDSSLPSLNSVNSTNANNSSQEVKQLRLDERAKHYLDNSHEDFQTFINLNKQYAANKLTAAQLLNSYKNLFQTPQSDVHLLIHNLSELYPMNSLKYKELDSIYRAQEKKLSKKPQLPSLYNDPSSSSSMVNAVWGNSNNNRNVSSLRTNTNRPLNLPSLTSTPSNLNGTRPLHVSHSTSSLTSKSRNDNASSNSRISNLPSLPTPKPKVYIPPVRQTVIPDPNSWGRRGPQQTNGDVLEGISNLNMNGNSSSQTTRGSGKRKQKQLLFHIGI</sequence>
<dbReference type="Gene3D" id="3.30.40.10">
    <property type="entry name" value="Zinc/RING finger domain, C3HC4 (zinc finger)"/>
    <property type="match status" value="1"/>
</dbReference>
<name>G0VHS7_NAUCA</name>
<feature type="compositionally biased region" description="Low complexity" evidence="2">
    <location>
        <begin position="512"/>
        <end position="524"/>
    </location>
</feature>
<feature type="region of interest" description="Disordered" evidence="2">
    <location>
        <begin position="340"/>
        <end position="362"/>
    </location>
</feature>
<dbReference type="eggNOG" id="KOG2231">
    <property type="taxonomic scope" value="Eukaryota"/>
</dbReference>
<evidence type="ECO:0000259" key="3">
    <source>
        <dbReference type="PROSITE" id="PS50089"/>
    </source>
</evidence>
<dbReference type="GO" id="GO:0072344">
    <property type="term" value="P:rescue of stalled ribosome"/>
    <property type="evidence" value="ECO:0007669"/>
    <property type="project" value="InterPro"/>
</dbReference>
<dbReference type="KEGG" id="ncs:NCAS_0G00740"/>
<dbReference type="GO" id="GO:0016567">
    <property type="term" value="P:protein ubiquitination"/>
    <property type="evidence" value="ECO:0007669"/>
    <property type="project" value="TreeGrafter"/>
</dbReference>
<dbReference type="EMBL" id="HE576758">
    <property type="protein sequence ID" value="CCC70961.1"/>
    <property type="molecule type" value="Genomic_DNA"/>
</dbReference>
<dbReference type="GO" id="GO:0043022">
    <property type="term" value="F:ribosome binding"/>
    <property type="evidence" value="ECO:0007669"/>
    <property type="project" value="TreeGrafter"/>
</dbReference>
<protein>
    <recommendedName>
        <fullName evidence="3">RING-type domain-containing protein</fullName>
    </recommendedName>
</protein>
<dbReference type="GO" id="GO:0061630">
    <property type="term" value="F:ubiquitin protein ligase activity"/>
    <property type="evidence" value="ECO:0007669"/>
    <property type="project" value="InterPro"/>
</dbReference>
<evidence type="ECO:0000313" key="4">
    <source>
        <dbReference type="EMBL" id="CCC70961.1"/>
    </source>
</evidence>
<gene>
    <name evidence="4" type="primary">NCAS0G00740</name>
    <name evidence="4" type="ordered locus">NCAS_0G00740</name>
</gene>
<accession>G0VHS7</accession>
<dbReference type="InterPro" id="IPR001841">
    <property type="entry name" value="Znf_RING"/>
</dbReference>
<dbReference type="GO" id="GO:0008270">
    <property type="term" value="F:zinc ion binding"/>
    <property type="evidence" value="ECO:0007669"/>
    <property type="project" value="UniProtKB-KW"/>
</dbReference>